<evidence type="ECO:0000256" key="6">
    <source>
        <dbReference type="SAM" id="MobiDB-lite"/>
    </source>
</evidence>
<evidence type="ECO:0000313" key="8">
    <source>
        <dbReference type="EMBL" id="OXA51940.1"/>
    </source>
</evidence>
<dbReference type="PROSITE" id="PS50061">
    <property type="entry name" value="ETS_DOMAIN_3"/>
    <property type="match status" value="1"/>
</dbReference>
<dbReference type="PRINTS" id="PR00454">
    <property type="entry name" value="ETSDOMAIN"/>
</dbReference>
<feature type="compositionally biased region" description="Basic residues" evidence="6">
    <location>
        <begin position="15"/>
        <end position="26"/>
    </location>
</feature>
<dbReference type="SMART" id="SM00413">
    <property type="entry name" value="ETS"/>
    <property type="match status" value="1"/>
</dbReference>
<dbReference type="Pfam" id="PF00178">
    <property type="entry name" value="Ets"/>
    <property type="match status" value="1"/>
</dbReference>
<dbReference type="GO" id="GO:0030154">
    <property type="term" value="P:cell differentiation"/>
    <property type="evidence" value="ECO:0007669"/>
    <property type="project" value="TreeGrafter"/>
</dbReference>
<comment type="caution">
    <text evidence="8">The sequence shown here is derived from an EMBL/GenBank/DDBJ whole genome shotgun (WGS) entry which is preliminary data.</text>
</comment>
<gene>
    <name evidence="8" type="ORF">Fcan01_13711</name>
</gene>
<dbReference type="InterPro" id="IPR036388">
    <property type="entry name" value="WH-like_DNA-bd_sf"/>
</dbReference>
<keyword evidence="4 5" id="KW-0539">Nucleus</keyword>
<dbReference type="Proteomes" id="UP000198287">
    <property type="component" value="Unassembled WGS sequence"/>
</dbReference>
<comment type="similarity">
    <text evidence="2 5">Belongs to the ETS family.</text>
</comment>
<evidence type="ECO:0000256" key="5">
    <source>
        <dbReference type="RuleBase" id="RU004019"/>
    </source>
</evidence>
<dbReference type="AlphaFoldDB" id="A0A226E3T1"/>
<feature type="compositionally biased region" description="Low complexity" evidence="6">
    <location>
        <begin position="118"/>
        <end position="153"/>
    </location>
</feature>
<proteinExistence type="inferred from homology"/>
<dbReference type="InterPro" id="IPR000418">
    <property type="entry name" value="Ets_dom"/>
</dbReference>
<evidence type="ECO:0000256" key="2">
    <source>
        <dbReference type="ARBA" id="ARBA00005562"/>
    </source>
</evidence>
<dbReference type="PROSITE" id="PS00346">
    <property type="entry name" value="ETS_DOMAIN_2"/>
    <property type="match status" value="1"/>
</dbReference>
<dbReference type="PANTHER" id="PTHR11849">
    <property type="entry name" value="ETS"/>
    <property type="match status" value="1"/>
</dbReference>
<evidence type="ECO:0000259" key="7">
    <source>
        <dbReference type="PROSITE" id="PS50061"/>
    </source>
</evidence>
<evidence type="ECO:0000256" key="1">
    <source>
        <dbReference type="ARBA" id="ARBA00004123"/>
    </source>
</evidence>
<dbReference type="Gene3D" id="1.10.10.10">
    <property type="entry name" value="Winged helix-like DNA-binding domain superfamily/Winged helix DNA-binding domain"/>
    <property type="match status" value="1"/>
</dbReference>
<organism evidence="8 9">
    <name type="scientific">Folsomia candida</name>
    <name type="common">Springtail</name>
    <dbReference type="NCBI Taxonomy" id="158441"/>
    <lineage>
        <taxon>Eukaryota</taxon>
        <taxon>Metazoa</taxon>
        <taxon>Ecdysozoa</taxon>
        <taxon>Arthropoda</taxon>
        <taxon>Hexapoda</taxon>
        <taxon>Collembola</taxon>
        <taxon>Entomobryomorpha</taxon>
        <taxon>Isotomoidea</taxon>
        <taxon>Isotomidae</taxon>
        <taxon>Proisotominae</taxon>
        <taxon>Folsomia</taxon>
    </lineage>
</organism>
<protein>
    <submittedName>
        <fullName evidence="8">DNA-binding protein D-ETS-3</fullName>
    </submittedName>
</protein>
<evidence type="ECO:0000256" key="3">
    <source>
        <dbReference type="ARBA" id="ARBA00023125"/>
    </source>
</evidence>
<dbReference type="PANTHER" id="PTHR11849:SF304">
    <property type="entry name" value="DNA-BINDING PROTEIN D-ETS-3"/>
    <property type="match status" value="1"/>
</dbReference>
<evidence type="ECO:0000313" key="9">
    <source>
        <dbReference type="Proteomes" id="UP000198287"/>
    </source>
</evidence>
<feature type="region of interest" description="Disordered" evidence="6">
    <location>
        <begin position="51"/>
        <end position="72"/>
    </location>
</feature>
<sequence length="323" mass="35377">MWLSHHYQNNSGRKPPSHHHHHHHPHSQAEATPLLGGDGAAAAIKLHKLCGGSSNPVGTNSGASFSTRRGSHATTPWTPYYHPNVPTAPPNVNFQEAYNQLMLATRTSLTTHHHHHQSTSTSGTTPSPPISSTTTTTPSSTTTTTSSSSPTTTTTGQIQLWQFLLELLSDGGNTSCISWDGHNGEFKLTDPDEVARRWGERKAKPNMNYDKLSRALRYYYDKNILSKVHGKRYAYKFDFQALLQQSCQAAVASGSAGAATTTTPNSSPPDYAKFNCPFFTPHAVMGVNPGGSVGASNHPYFHHQHHPHFPTAHPHWPVYLNNR</sequence>
<accession>A0A226E3T1</accession>
<keyword evidence="9" id="KW-1185">Reference proteome</keyword>
<comment type="subcellular location">
    <subcellularLocation>
        <location evidence="1 5">Nucleus</location>
    </subcellularLocation>
</comment>
<dbReference type="InterPro" id="IPR046328">
    <property type="entry name" value="ETS_fam"/>
</dbReference>
<dbReference type="InterPro" id="IPR036390">
    <property type="entry name" value="WH_DNA-bd_sf"/>
</dbReference>
<dbReference type="GO" id="GO:0043565">
    <property type="term" value="F:sequence-specific DNA binding"/>
    <property type="evidence" value="ECO:0007669"/>
    <property type="project" value="InterPro"/>
</dbReference>
<feature type="region of interest" description="Disordered" evidence="6">
    <location>
        <begin position="108"/>
        <end position="153"/>
    </location>
</feature>
<feature type="region of interest" description="Disordered" evidence="6">
    <location>
        <begin position="1"/>
        <end position="34"/>
    </location>
</feature>
<dbReference type="SUPFAM" id="SSF46785">
    <property type="entry name" value="Winged helix' DNA-binding domain"/>
    <property type="match status" value="1"/>
</dbReference>
<dbReference type="GO" id="GO:0005634">
    <property type="term" value="C:nucleus"/>
    <property type="evidence" value="ECO:0007669"/>
    <property type="project" value="UniProtKB-SubCell"/>
</dbReference>
<dbReference type="PROSITE" id="PS00345">
    <property type="entry name" value="ETS_DOMAIN_1"/>
    <property type="match status" value="1"/>
</dbReference>
<dbReference type="FunFam" id="1.10.10.10:FF:000343">
    <property type="entry name" value="Ets at 65A, isoform C"/>
    <property type="match status" value="1"/>
</dbReference>
<dbReference type="STRING" id="158441.A0A226E3T1"/>
<keyword evidence="3 5" id="KW-0238">DNA-binding</keyword>
<feature type="compositionally biased region" description="Polar residues" evidence="6">
    <location>
        <begin position="52"/>
        <end position="72"/>
    </location>
</feature>
<name>A0A226E3T1_FOLCA</name>
<dbReference type="OrthoDB" id="10067219at2759"/>
<evidence type="ECO:0000256" key="4">
    <source>
        <dbReference type="ARBA" id="ARBA00023242"/>
    </source>
</evidence>
<dbReference type="EMBL" id="LNIX01000007">
    <property type="protein sequence ID" value="OXA51940.1"/>
    <property type="molecule type" value="Genomic_DNA"/>
</dbReference>
<feature type="domain" description="ETS" evidence="7">
    <location>
        <begin position="158"/>
        <end position="238"/>
    </location>
</feature>
<feature type="compositionally biased region" description="Polar residues" evidence="6">
    <location>
        <begin position="1"/>
        <end position="12"/>
    </location>
</feature>
<dbReference type="GO" id="GO:0000981">
    <property type="term" value="F:DNA-binding transcription factor activity, RNA polymerase II-specific"/>
    <property type="evidence" value="ECO:0007669"/>
    <property type="project" value="TreeGrafter"/>
</dbReference>
<reference evidence="8 9" key="1">
    <citation type="submission" date="2015-12" db="EMBL/GenBank/DDBJ databases">
        <title>The genome of Folsomia candida.</title>
        <authorList>
            <person name="Faddeeva A."/>
            <person name="Derks M.F."/>
            <person name="Anvar Y."/>
            <person name="Smit S."/>
            <person name="Van Straalen N."/>
            <person name="Roelofs D."/>
        </authorList>
    </citation>
    <scope>NUCLEOTIDE SEQUENCE [LARGE SCALE GENOMIC DNA]</scope>
    <source>
        <strain evidence="8 9">VU population</strain>
        <tissue evidence="8">Whole body</tissue>
    </source>
</reference>